<sequence length="602" mass="68707">MKKNHRLASFGTVLVSILILITLSVTSHAGEQFKGPVRFAVIGDRTGGHSPGVYKEIITEIERLRPDFTMTVGDMIEGYTDDVAQVRAQWKEYLSLLKPLSAPIYHTPGNHDIWGADNEAPYRLYEKNIGPVNYAFSHCGVYIVVMENGRWEGNGELPPEKIKWLEKMLQQGKDAPYTLVFLHKPFWFESLAQGKPDPLHMLFKQYGVDAVFTGHYHLYFSGKYDGILYTSMGSSGGSAYSKLTGFKYHFAWVTIDDKAIHIAPIKNESILPHDVMTADDLIMAKRIISDAWRAKSAIEVGDDLTVQPSPCPFTIKNPHDSLPVDGVLKWKIPEGWRLEPASIPVQLKPGEERTVNVQAACHGPLYPAPRFSLKMPFKAERTYTLKRGLWFKRRAVCTRAESPIVIDGIVDEKELRKKGETVFFSKKKKGVVKKDDDFVFHLSYDDNYLYVSAICREQESETRLTGNRKRDQKTILRDDHIGLLLAPPKQSGKEYRSYKIMVNPDGSVFDQELIETGVHESIRRTDWDVEALIATRQEERAWFVEMRMPLAQFGVDRITPNESWGINIRRKQSDPRRVENWMLPFAGGRYYMGSLYMGPLPR</sequence>
<keyword evidence="3" id="KW-1185">Reference proteome</keyword>
<dbReference type="AlphaFoldDB" id="A0A0D2HWG7"/>
<evidence type="ECO:0000259" key="1">
    <source>
        <dbReference type="Pfam" id="PF00149"/>
    </source>
</evidence>
<dbReference type="Gene3D" id="2.60.40.1190">
    <property type="match status" value="1"/>
</dbReference>
<dbReference type="Gene3D" id="3.60.21.10">
    <property type="match status" value="1"/>
</dbReference>
<proteinExistence type="predicted"/>
<dbReference type="EMBL" id="AZAC01000008">
    <property type="protein sequence ID" value="KIX14718.1"/>
    <property type="molecule type" value="Genomic_DNA"/>
</dbReference>
<dbReference type="InParanoid" id="A0A0D2HWG7"/>
<organism evidence="2 3">
    <name type="scientific">Dethiosulfatarculus sandiegensis</name>
    <dbReference type="NCBI Taxonomy" id="1429043"/>
    <lineage>
        <taxon>Bacteria</taxon>
        <taxon>Pseudomonadati</taxon>
        <taxon>Thermodesulfobacteriota</taxon>
        <taxon>Desulfarculia</taxon>
        <taxon>Desulfarculales</taxon>
        <taxon>Desulfarculaceae</taxon>
        <taxon>Dethiosulfatarculus</taxon>
    </lineage>
</organism>
<accession>A0A0D2HWG7</accession>
<dbReference type="InterPro" id="IPR051918">
    <property type="entry name" value="STPP_CPPED1"/>
</dbReference>
<dbReference type="PANTHER" id="PTHR43143:SF1">
    <property type="entry name" value="SERINE_THREONINE-PROTEIN PHOSPHATASE CPPED1"/>
    <property type="match status" value="1"/>
</dbReference>
<protein>
    <recommendedName>
        <fullName evidence="1">Calcineurin-like phosphoesterase domain-containing protein</fullName>
    </recommendedName>
</protein>
<name>A0A0D2HWG7_9BACT</name>
<dbReference type="PANTHER" id="PTHR43143">
    <property type="entry name" value="METALLOPHOSPHOESTERASE, CALCINEURIN SUPERFAMILY"/>
    <property type="match status" value="1"/>
</dbReference>
<dbReference type="SUPFAM" id="SSF56300">
    <property type="entry name" value="Metallo-dependent phosphatases"/>
    <property type="match status" value="1"/>
</dbReference>
<dbReference type="STRING" id="1429043.X474_06145"/>
<gene>
    <name evidence="2" type="ORF">X474_06145</name>
</gene>
<comment type="caution">
    <text evidence="2">The sequence shown here is derived from an EMBL/GenBank/DDBJ whole genome shotgun (WGS) entry which is preliminary data.</text>
</comment>
<dbReference type="RefSeq" id="WP_044347372.1">
    <property type="nucleotide sequence ID" value="NZ_AZAC01000008.1"/>
</dbReference>
<dbReference type="Proteomes" id="UP000032233">
    <property type="component" value="Unassembled WGS sequence"/>
</dbReference>
<dbReference type="InterPro" id="IPR004843">
    <property type="entry name" value="Calcineurin-like_PHP"/>
</dbReference>
<evidence type="ECO:0000313" key="3">
    <source>
        <dbReference type="Proteomes" id="UP000032233"/>
    </source>
</evidence>
<dbReference type="InterPro" id="IPR029052">
    <property type="entry name" value="Metallo-depent_PP-like"/>
</dbReference>
<dbReference type="SUPFAM" id="SSF49344">
    <property type="entry name" value="CBD9-like"/>
    <property type="match status" value="1"/>
</dbReference>
<dbReference type="GO" id="GO:0016787">
    <property type="term" value="F:hydrolase activity"/>
    <property type="evidence" value="ECO:0007669"/>
    <property type="project" value="InterPro"/>
</dbReference>
<evidence type="ECO:0000313" key="2">
    <source>
        <dbReference type="EMBL" id="KIX14718.1"/>
    </source>
</evidence>
<reference evidence="2 3" key="1">
    <citation type="submission" date="2013-11" db="EMBL/GenBank/DDBJ databases">
        <title>Metagenomic analysis of a methanogenic consortium involved in long chain n-alkane degradation.</title>
        <authorList>
            <person name="Davidova I.A."/>
            <person name="Callaghan A.V."/>
            <person name="Wawrik B."/>
            <person name="Pruitt S."/>
            <person name="Marks C."/>
            <person name="Duncan K.E."/>
            <person name="Suflita J.M."/>
        </authorList>
    </citation>
    <scope>NUCLEOTIDE SEQUENCE [LARGE SCALE GENOMIC DNA]</scope>
    <source>
        <strain evidence="2 3">SPR</strain>
    </source>
</reference>
<dbReference type="Pfam" id="PF00149">
    <property type="entry name" value="Metallophos"/>
    <property type="match status" value="1"/>
</dbReference>
<feature type="domain" description="Calcineurin-like phosphoesterase" evidence="1">
    <location>
        <begin position="38"/>
        <end position="218"/>
    </location>
</feature>